<dbReference type="RefSeq" id="WP_079684902.1">
    <property type="nucleotide sequence ID" value="NZ_FUZU01000001.1"/>
</dbReference>
<dbReference type="InterPro" id="IPR037018">
    <property type="entry name" value="GH65_N"/>
</dbReference>
<keyword evidence="9" id="KW-1185">Reference proteome</keyword>
<keyword evidence="3" id="KW-0812">Transmembrane</keyword>
<dbReference type="InterPro" id="IPR037824">
    <property type="entry name" value="GH94N_2_NdvB"/>
</dbReference>
<dbReference type="Pfam" id="PF03633">
    <property type="entry name" value="Glyco_hydro_65C"/>
    <property type="match status" value="1"/>
</dbReference>
<feature type="transmembrane region" description="Helical" evidence="3">
    <location>
        <begin position="454"/>
        <end position="481"/>
    </location>
</feature>
<dbReference type="SMART" id="SM01068">
    <property type="entry name" value="CBM_X"/>
    <property type="match status" value="2"/>
</dbReference>
<dbReference type="Gene3D" id="1.50.10.10">
    <property type="match status" value="1"/>
</dbReference>
<keyword evidence="3" id="KW-0472">Membrane</keyword>
<dbReference type="Gene3D" id="1.50.10.140">
    <property type="match status" value="2"/>
</dbReference>
<feature type="domain" description="Glycoside hydrolase family 65 C-terminal" evidence="4">
    <location>
        <begin position="2826"/>
        <end position="2864"/>
    </location>
</feature>
<evidence type="ECO:0000313" key="9">
    <source>
        <dbReference type="Proteomes" id="UP000190961"/>
    </source>
</evidence>
<keyword evidence="2" id="KW-0808">Transferase</keyword>
<dbReference type="Gene3D" id="2.70.98.40">
    <property type="entry name" value="Glycoside hydrolase, family 65, N-terminal domain"/>
    <property type="match status" value="2"/>
</dbReference>
<accession>A0A1T5IPW2</accession>
<feature type="domain" description="Glycosyl hydrolase 94 supersandwich" evidence="5">
    <location>
        <begin position="1611"/>
        <end position="1888"/>
    </location>
</feature>
<feature type="transmembrane region" description="Helical" evidence="3">
    <location>
        <begin position="854"/>
        <end position="876"/>
    </location>
</feature>
<dbReference type="CDD" id="cd11753">
    <property type="entry name" value="GH94N_ChvB_NdvB_2_like"/>
    <property type="match status" value="1"/>
</dbReference>
<name>A0A1T5IPW2_9BACT</name>
<protein>
    <submittedName>
        <fullName evidence="8">Cellobiose phosphorylase</fullName>
    </submittedName>
</protein>
<feature type="domain" description="Glycosyl hydrolase 94 supersandwich" evidence="5">
    <location>
        <begin position="2117"/>
        <end position="2385"/>
    </location>
</feature>
<feature type="transmembrane region" description="Helical" evidence="3">
    <location>
        <begin position="422"/>
        <end position="442"/>
    </location>
</feature>
<keyword evidence="3" id="KW-1133">Transmembrane helix</keyword>
<dbReference type="PANTHER" id="PTHR37469">
    <property type="entry name" value="CELLOBIONIC ACID PHOSPHORYLASE-RELATED"/>
    <property type="match status" value="1"/>
</dbReference>
<sequence>MKVNSATIEDLFDQLRQHFQKDYLTREDVNEKPPLRSELYSADQMDLHAHELATAHILASGETPELLLNRLAQNEEILFRVAALLQTAVKEKKIITPAGEWLLDNFYLVEEQIRIAKRHLPKGYSKGLPRIASGKSAGLPRVYDIAIEIISHSDGHVDIYSLNNFITAYQKVNYLTLGELWAVPITLRLALLENLSRVASRIAIDLLDEDLANGWAERILETAEKDPKNLVLVIADMSRSNPPMVSAFIAAFTRKLQWKGPDLTLPINWIEQHLSETGITINAMVLAENQKKAANQVSMSNSINSLRFLSKMDWREFVEAVSVVEQTLRLDAAGIYPKMDFATRDRYRHVIEKMAKKSELSEHALSEIALTLSQEKKIENGDQRKAHVGYYLIGPGVKETAQRAKAVSYNGMAILHFCRRNAGSIYSIGVVLLTIAVAVGLLTRAYNNGVHDGLFILLMLLVILGASQFALAIVNWIATIATSPARLPKMNFSTGIPNEYRTLVVVPSLVGNQKQAEKLLEDIEVRFLANRDPNLLFGLLTDFKDASQETLPEDQALVNTLQQGVQHLNAKYGRTINDTFFLFHRPRLWNAREGKWMGYERKRGKLSDLNRLIRDNVKQAFALIIGEETIYKSVRYIITLDTDTQLPRDAAWKLVGIMAHPLNQPVYSEEKKRITEGYGIVQPRIAVSLHGAERTRYTHLHENDSGIDPYTNAVSDVYQDVFSEGSFIGKGIYDIDAFEKVLDDRFPENRILSHDLIEGAYVRCGYASDIQFYEDYPSNYGVDIGRRHRWVRGDWQIWNWILPVVPNKNGNLQKNPVSTLSRWKIFDNLRRSVVPIALTMLYILTWLFLPATWFWTICITGLIILPSILISLWSMLHKPKEVLFRHHILNSLRNTYKTILQASFTIVCLPYEAYINADAIVRTVWRMFISRKKLLEWNPSGSVQPGHRENILETYTRMFIAPVLALGILVALIKLRPEAVVVAIPFLVLWILSPAIVAWLNSPVPALIGELSIDQRSTLRELSRKTWAFFEDLVGPADHWLPPDNLQEYPIPVVAHRTSPTNIGLALLANLTALDFGYASGIQFINRTANTFNTMKKLERYQGHFYNWYDTTTLQTLHPRYISTVDSGNLAGHLITLSQGLQQLPNKTVTDRAVVEGLYDTLRLVIRNLPASQATLYESIQKDIAELLMLKRITFQDIISTLKNIVAHSNLTINQLDQKSEGYYWAMALAKQANTFLEEFDFIAPWHTLLPAPEKFTHLKIFNEIPTLAQLAEIDQTTLAELPTLPLQKRTEEEELWLEKFDSALKTAAQYAQEQLLIIENLVNECSGFAAMEYDFLYDKAQHLLAIGYNAEILQRDSSFYDLLASEARLSSFVAIAQGKIPQDNWFALGRRLTTAGSTPVLLSWSGSMFEYLMPMLVMPSYPNTLLDETMLGTVKKQIEYGRQRNIPWGVSESCYNVVDTHLIYQYRAFGVPGLGFKRGLGEDLVIAPYATVMALMVHPQAAHENLERLRKEDFEGRYGFYESIDYTPSRSPRGQRHVLIQTFMAHHQGMGFLSLAYTLLDQPMQKRFEADPAVQTALLLLQERVPQTTGFYSAATDMQDVTTVLTPTEMRVINTSDTPSPEVQLLSNGSYHVMLTNAGGGYSRWKDIAITRWREDSTCDNWGSFCYIRDLDAGNFWSTSHQPTLKLADQYAAVFSQGRVEFRRLDNAIETHTEIIVSPEDDIEIRRIHIINRSRKKRKIDITSFAEVVLNAQNADTAHPAFSNLFVQTEILSHQHAIMATRRPRSHDEQPPWMLHMMKFNGTHATDISYETDRDKFIGRGNSIAAPKAMKVKEPLGNSQGSVLDPIVAVQYRMTLEPDDAIAIDIVTGIAKTKGECQGLIDRYQDPHLRDRAFELSWTHSQVVLRQINAAEGDEQLFGRLASSVIYSNPVLRAKQNILVRNQRGQSALWSYSISGDLPIVLVRVSDSSNITLARQLVQAHAYWKLKGLAVDLVIINEDHTGYRQVLQDQIHGLIAAGIGVNGPGKQGGIFVRSSDQIPNEDWVLLQTVARVILSDTRGSLIDQVNKRGAIKTSIPYLDPTSVAIPIQLGASNTGLSLRTDLVFFNGHGGFTKDGKEYVIYTTKDKPTPLPWINVIANKNFGTIATESGSSYTWAENAHEYRLSPWHNDPVTGLSGEAFYIRDEESGYSWSPMPFPAKGKTPYITRHGFGYTVYEHLEDGIFTEVWVYVDLEAAVKFTVVKIKNNSGRTRQLTATGYIEWVLSDLREKSVLHLVTEVDAATRAIVATNPYNAEFNSRAAFFDVDAEEYTFTCDRTEFIGRNGTLEAPDALKRVQLSGKYGAGLDACTAMQVPIELENGKEREIVFRTGSGRNIPEVKETIRKHRGRKVAQEALQNVHRFWNKTLGTIYIETPDAALNMLTNGWLVYQVLSSRLWGRSGFYQSGGAFGFRDQLQDVMALLHAKPELAREQIILAASRQFKDGDVQHWWHPPVGRGVRTQCSDDFMWLPFVASRYVIATGDVQILDEVVPFLEGRPLNANEESYYDLPGISEQRVSIYDHCKRAIHRGLMLYGEHGLPLIGSGDWNDGMNMVGIHGKGESTWLAFFFHDVLKRFESIAHVHNDIAFAEECASNARQLGKNINQHTWDGNWYVRAYYDDGTPLGSSANDECRIDSISQSWAVLSGAGEPDRIVSAMNSVDQYLVRRNHKLIQLLDPPFNNSEKDPGYIKGYVPGVRENGGQYTHAAVWMVMAFAKLHDRQRTWELLNMINPVNHGKDATEIQVYKTEPYVMAADVYGVAPHESRGGWTWYTGSAGWMYQLIIESFIGLRREGDQLFFEPCLPKEWPAIKIHYRFKETIYYITIDHTSGDETELIIDSVRKAENNIRLQDDRREHYVTIKVKETEMSNLIHI</sequence>
<evidence type="ECO:0000256" key="1">
    <source>
        <dbReference type="ARBA" id="ARBA00022676"/>
    </source>
</evidence>
<dbReference type="EMBL" id="FUZU01000001">
    <property type="protein sequence ID" value="SKC41200.1"/>
    <property type="molecule type" value="Genomic_DNA"/>
</dbReference>
<evidence type="ECO:0000313" key="8">
    <source>
        <dbReference type="EMBL" id="SKC41200.1"/>
    </source>
</evidence>
<dbReference type="GO" id="GO:0005975">
    <property type="term" value="P:carbohydrate metabolic process"/>
    <property type="evidence" value="ECO:0007669"/>
    <property type="project" value="InterPro"/>
</dbReference>
<dbReference type="STRING" id="688867.SAMN05660236_0259"/>
<evidence type="ECO:0000259" key="6">
    <source>
        <dbReference type="Pfam" id="PF10091"/>
    </source>
</evidence>
<dbReference type="InterPro" id="IPR037820">
    <property type="entry name" value="GH94N_NdvB"/>
</dbReference>
<dbReference type="SUPFAM" id="SSF48208">
    <property type="entry name" value="Six-hairpin glycosidases"/>
    <property type="match status" value="1"/>
</dbReference>
<gene>
    <name evidence="8" type="ORF">SAMN05660236_0259</name>
</gene>
<dbReference type="Gene3D" id="2.60.420.10">
    <property type="entry name" value="Maltose phosphorylase, domain 3"/>
    <property type="match status" value="1"/>
</dbReference>
<dbReference type="InterPro" id="IPR029044">
    <property type="entry name" value="Nucleotide-diphossugar_trans"/>
</dbReference>
<dbReference type="InterPro" id="IPR011013">
    <property type="entry name" value="Gal_mutarotase_sf_dom"/>
</dbReference>
<evidence type="ECO:0000259" key="4">
    <source>
        <dbReference type="Pfam" id="PF03633"/>
    </source>
</evidence>
<dbReference type="GO" id="GO:0016757">
    <property type="term" value="F:glycosyltransferase activity"/>
    <property type="evidence" value="ECO:0007669"/>
    <property type="project" value="UniProtKB-KW"/>
</dbReference>
<dbReference type="InterPro" id="IPR012341">
    <property type="entry name" value="6hp_glycosidase-like_sf"/>
</dbReference>
<evidence type="ECO:0000259" key="7">
    <source>
        <dbReference type="Pfam" id="PF17167"/>
    </source>
</evidence>
<dbReference type="OrthoDB" id="9769991at2"/>
<dbReference type="InterPro" id="IPR019282">
    <property type="entry name" value="Glycoamylase-like_cons_dom"/>
</dbReference>
<organism evidence="8 9">
    <name type="scientific">Ohtaekwangia koreensis</name>
    <dbReference type="NCBI Taxonomy" id="688867"/>
    <lineage>
        <taxon>Bacteria</taxon>
        <taxon>Pseudomonadati</taxon>
        <taxon>Bacteroidota</taxon>
        <taxon>Cytophagia</taxon>
        <taxon>Cytophagales</taxon>
        <taxon>Fulvivirgaceae</taxon>
        <taxon>Ohtaekwangia</taxon>
    </lineage>
</organism>
<keyword evidence="1" id="KW-0328">Glycosyltransferase</keyword>
<dbReference type="InterPro" id="IPR010383">
    <property type="entry name" value="Glyco_hydrolase_94_b-supersand"/>
</dbReference>
<feature type="transmembrane region" description="Helical" evidence="3">
    <location>
        <begin position="955"/>
        <end position="973"/>
    </location>
</feature>
<dbReference type="GO" id="GO:0030246">
    <property type="term" value="F:carbohydrate binding"/>
    <property type="evidence" value="ECO:0007669"/>
    <property type="project" value="InterPro"/>
</dbReference>
<feature type="transmembrane region" description="Helical" evidence="3">
    <location>
        <begin position="979"/>
        <end position="1000"/>
    </location>
</feature>
<dbReference type="Pfam" id="PF17167">
    <property type="entry name" value="Glyco_hydro_94"/>
    <property type="match status" value="1"/>
</dbReference>
<dbReference type="SUPFAM" id="SSF74650">
    <property type="entry name" value="Galactose mutarotase-like"/>
    <property type="match status" value="2"/>
</dbReference>
<feature type="transmembrane region" description="Helical" evidence="3">
    <location>
        <begin position="832"/>
        <end position="848"/>
    </location>
</feature>
<dbReference type="InterPro" id="IPR052047">
    <property type="entry name" value="GH94_Enzymes"/>
</dbReference>
<feature type="domain" description="Glycosyl hydrolase 94 catalytic" evidence="7">
    <location>
        <begin position="2400"/>
        <end position="2825"/>
    </location>
</feature>
<dbReference type="Pfam" id="PF10091">
    <property type="entry name" value="Glycoamylase"/>
    <property type="match status" value="1"/>
</dbReference>
<proteinExistence type="predicted"/>
<dbReference type="PANTHER" id="PTHR37469:SF2">
    <property type="entry name" value="CELLOBIONIC ACID PHOSPHORYLASE"/>
    <property type="match status" value="1"/>
</dbReference>
<dbReference type="InterPro" id="IPR033432">
    <property type="entry name" value="GH94_catalytic"/>
</dbReference>
<dbReference type="Pfam" id="PF06165">
    <property type="entry name" value="GH94_b-supersand"/>
    <property type="match status" value="2"/>
</dbReference>
<feature type="domain" description="Glycoamylase-like" evidence="6">
    <location>
        <begin position="1360"/>
        <end position="1557"/>
    </location>
</feature>
<dbReference type="CDD" id="cd11756">
    <property type="entry name" value="GH94N_ChvB_NdvB_1_like"/>
    <property type="match status" value="1"/>
</dbReference>
<dbReference type="InterPro" id="IPR005194">
    <property type="entry name" value="Glyco_hydro_65_C"/>
</dbReference>
<reference evidence="8 9" key="1">
    <citation type="submission" date="2017-02" db="EMBL/GenBank/DDBJ databases">
        <authorList>
            <person name="Peterson S.W."/>
        </authorList>
    </citation>
    <scope>NUCLEOTIDE SEQUENCE [LARGE SCALE GENOMIC DNA]</scope>
    <source>
        <strain evidence="8 9">DSM 25262</strain>
    </source>
</reference>
<evidence type="ECO:0000256" key="2">
    <source>
        <dbReference type="ARBA" id="ARBA00022679"/>
    </source>
</evidence>
<dbReference type="InterPro" id="IPR008928">
    <property type="entry name" value="6-hairpin_glycosidase_sf"/>
</dbReference>
<dbReference type="SUPFAM" id="SSF53448">
    <property type="entry name" value="Nucleotide-diphospho-sugar transferases"/>
    <property type="match status" value="1"/>
</dbReference>
<dbReference type="Proteomes" id="UP000190961">
    <property type="component" value="Unassembled WGS sequence"/>
</dbReference>
<evidence type="ECO:0000259" key="5">
    <source>
        <dbReference type="Pfam" id="PF06165"/>
    </source>
</evidence>
<evidence type="ECO:0000256" key="3">
    <source>
        <dbReference type="SAM" id="Phobius"/>
    </source>
</evidence>